<sequence>MGPEHAASRHRREVIVRIRKGEVIKVMASGSDIPHATLERGITYVSETKPCDVLFLFCEKFIEFKDACFVQINHPKTDNTLTLRS</sequence>
<proteinExistence type="predicted"/>
<dbReference type="EMBL" id="AP023326">
    <property type="protein sequence ID" value="BCI68243.1"/>
    <property type="molecule type" value="Genomic_DNA"/>
</dbReference>
<name>A0A6S6PLN4_ACEAC</name>
<protein>
    <submittedName>
        <fullName evidence="1">Uncharacterized protein</fullName>
    </submittedName>
</protein>
<evidence type="ECO:0000313" key="1">
    <source>
        <dbReference type="EMBL" id="BCI68243.1"/>
    </source>
</evidence>
<accession>A0A6S6PLN4</accession>
<dbReference type="Proteomes" id="UP000515220">
    <property type="component" value="Chromosome"/>
</dbReference>
<gene>
    <name evidence="1" type="ORF">AAJCM20276_28670</name>
</gene>
<dbReference type="AlphaFoldDB" id="A0A6S6PLN4"/>
<organism evidence="1 2">
    <name type="scientific">Acetobacter aceti</name>
    <dbReference type="NCBI Taxonomy" id="435"/>
    <lineage>
        <taxon>Bacteria</taxon>
        <taxon>Pseudomonadati</taxon>
        <taxon>Pseudomonadota</taxon>
        <taxon>Alphaproteobacteria</taxon>
        <taxon>Acetobacterales</taxon>
        <taxon>Acetobacteraceae</taxon>
        <taxon>Acetobacter</taxon>
        <taxon>Acetobacter subgen. Acetobacter</taxon>
    </lineage>
</organism>
<reference evidence="1 2" key="1">
    <citation type="submission" date="2020-07" db="EMBL/GenBank/DDBJ databases">
        <title>Complete Genome Sequence of an acetic acid bacterium, Acetobacter aceti JCM20276.</title>
        <authorList>
            <person name="Hirose Y."/>
            <person name="Mihara H."/>
        </authorList>
    </citation>
    <scope>NUCLEOTIDE SEQUENCE [LARGE SCALE GENOMIC DNA]</scope>
    <source>
        <strain evidence="1 2">JCM20276</strain>
    </source>
</reference>
<evidence type="ECO:0000313" key="2">
    <source>
        <dbReference type="Proteomes" id="UP000515220"/>
    </source>
</evidence>